<dbReference type="InterPro" id="IPR050256">
    <property type="entry name" value="Glycosyltransferase_2"/>
</dbReference>
<feature type="domain" description="NAD-dependent epimerase/dehydratase" evidence="10">
    <location>
        <begin position="16"/>
        <end position="246"/>
    </location>
</feature>
<reference evidence="11" key="1">
    <citation type="submission" date="2020-08" db="EMBL/GenBank/DDBJ databases">
        <title>Novel species isolated from subtropical streams in China.</title>
        <authorList>
            <person name="Lu H."/>
        </authorList>
    </citation>
    <scope>NUCLEOTIDE SEQUENCE</scope>
    <source>
        <strain evidence="11">LX22W</strain>
    </source>
</reference>
<evidence type="ECO:0000256" key="8">
    <source>
        <dbReference type="SAM" id="Phobius"/>
    </source>
</evidence>
<dbReference type="GO" id="GO:0005886">
    <property type="term" value="C:plasma membrane"/>
    <property type="evidence" value="ECO:0007669"/>
    <property type="project" value="TreeGrafter"/>
</dbReference>
<name>A0A923HNW7_9BURK</name>
<evidence type="ECO:0000259" key="10">
    <source>
        <dbReference type="Pfam" id="PF01370"/>
    </source>
</evidence>
<dbReference type="SUPFAM" id="SSF53448">
    <property type="entry name" value="Nucleotide-diphospho-sugar transferases"/>
    <property type="match status" value="1"/>
</dbReference>
<keyword evidence="3" id="KW-0808">Transferase</keyword>
<dbReference type="CDD" id="cd04187">
    <property type="entry name" value="DPM1_like_bac"/>
    <property type="match status" value="1"/>
</dbReference>
<gene>
    <name evidence="11" type="ORF">H8K36_10790</name>
</gene>
<organism evidence="11 12">
    <name type="scientific">Undibacterium nitidum</name>
    <dbReference type="NCBI Taxonomy" id="2762298"/>
    <lineage>
        <taxon>Bacteria</taxon>
        <taxon>Pseudomonadati</taxon>
        <taxon>Pseudomonadota</taxon>
        <taxon>Betaproteobacteria</taxon>
        <taxon>Burkholderiales</taxon>
        <taxon>Oxalobacteraceae</taxon>
        <taxon>Undibacterium</taxon>
    </lineage>
</organism>
<dbReference type="GO" id="GO:0016757">
    <property type="term" value="F:glycosyltransferase activity"/>
    <property type="evidence" value="ECO:0007669"/>
    <property type="project" value="UniProtKB-KW"/>
</dbReference>
<feature type="transmembrane region" description="Helical" evidence="8">
    <location>
        <begin position="560"/>
        <end position="584"/>
    </location>
</feature>
<dbReference type="InterPro" id="IPR036291">
    <property type="entry name" value="NAD(P)-bd_dom_sf"/>
</dbReference>
<dbReference type="PRINTS" id="PR01713">
    <property type="entry name" value="NUCEPIMERASE"/>
</dbReference>
<dbReference type="EMBL" id="JACOFZ010000003">
    <property type="protein sequence ID" value="MBC3881863.1"/>
    <property type="molecule type" value="Genomic_DNA"/>
</dbReference>
<dbReference type="PANTHER" id="PTHR48090">
    <property type="entry name" value="UNDECAPRENYL-PHOSPHATE 4-DEOXY-4-FORMAMIDO-L-ARABINOSE TRANSFERASE-RELATED"/>
    <property type="match status" value="1"/>
</dbReference>
<keyword evidence="7 8" id="KW-0472">Membrane</keyword>
<evidence type="ECO:0000256" key="7">
    <source>
        <dbReference type="ARBA" id="ARBA00023136"/>
    </source>
</evidence>
<dbReference type="Gene3D" id="3.40.50.720">
    <property type="entry name" value="NAD(P)-binding Rossmann-like Domain"/>
    <property type="match status" value="1"/>
</dbReference>
<accession>A0A923HNW7</accession>
<dbReference type="InterPro" id="IPR029044">
    <property type="entry name" value="Nucleotide-diphossugar_trans"/>
</dbReference>
<evidence type="ECO:0000256" key="4">
    <source>
        <dbReference type="ARBA" id="ARBA00022692"/>
    </source>
</evidence>
<protein>
    <submittedName>
        <fullName evidence="11">NAD-dependent epimerase/dehydratase family protein</fullName>
    </submittedName>
</protein>
<keyword evidence="6 8" id="KW-1133">Transmembrane helix</keyword>
<dbReference type="RefSeq" id="WP_186916477.1">
    <property type="nucleotide sequence ID" value="NZ_JACOFZ010000003.1"/>
</dbReference>
<evidence type="ECO:0000256" key="3">
    <source>
        <dbReference type="ARBA" id="ARBA00022679"/>
    </source>
</evidence>
<dbReference type="Proteomes" id="UP000627446">
    <property type="component" value="Unassembled WGS sequence"/>
</dbReference>
<dbReference type="Pfam" id="PF00535">
    <property type="entry name" value="Glycos_transf_2"/>
    <property type="match status" value="1"/>
</dbReference>
<keyword evidence="4 8" id="KW-0812">Transmembrane</keyword>
<evidence type="ECO:0000256" key="1">
    <source>
        <dbReference type="ARBA" id="ARBA00022475"/>
    </source>
</evidence>
<dbReference type="AlphaFoldDB" id="A0A923HNW7"/>
<dbReference type="InterPro" id="IPR001173">
    <property type="entry name" value="Glyco_trans_2-like"/>
</dbReference>
<sequence>MNDDIKRKIQGLQGPILVLGASGFIGANLMRMLLQYRDDVYGTCSKLPAWRLDGLPEENVLLCDLMVAANVEVLLDNVHPLTIFDCVSYGAYSFQNDVDLIYRTNVNVAVSLMEMLSKRGIHAYVHAGSSSEYGNISSGPDETSVTAPNSHYSVSKCAVADLIHFKGKVHRLPCVNLRLYSIYGPLEDPARLVPTLVSKAVEGQLPPFVDPNISRDFVYIDDCCEAFIDAALQLEPAIYGESFNIGSGRCVTIGELAGITQKLFDIKTAPEFSMPARSWDVQSWFANPTKAHKHFGWQARTSLEDGLIRMRDWFVKLADPKAYLSSSKQDSLDRHYSVTAIIACYKDAQAIPIMYQRLTDTFVKAGVDYEIIFVNDCSPDDSEEVIRRISKNDRRVLGISHSRNFGSQAAFKSGMELASKNACVLLDGDLQDPPELIADFIREWRAGYDVVYGRRVKREASWYMSLAYKLFYRLFDAFSYLKIPHDAGDFSLIDKRVVRCMLQFPERDLFLRGIRAFAGFKQTGVDYIRPERMFGRSTNNFLKNIGWAKKGILSFSNTPLNVLSAFSAVIFVTVCFVILFQIGFRILFPELVPRGLTTVILVELFFGSSTLLAVSLIGEYIAKIFEEVKHRPHFLRRSIVRDGDIRDAAESMASISSMTRDR</sequence>
<feature type="domain" description="Glycosyltransferase 2-like" evidence="9">
    <location>
        <begin position="340"/>
        <end position="500"/>
    </location>
</feature>
<comment type="caution">
    <text evidence="11">The sequence shown here is derived from an EMBL/GenBank/DDBJ whole genome shotgun (WGS) entry which is preliminary data.</text>
</comment>
<dbReference type="PANTHER" id="PTHR48090:SF3">
    <property type="entry name" value="UNDECAPRENYL-PHOSPHATE 4-DEOXY-4-FORMAMIDO-L-ARABINOSE TRANSFERASE"/>
    <property type="match status" value="1"/>
</dbReference>
<dbReference type="Gene3D" id="3.90.550.10">
    <property type="entry name" value="Spore Coat Polysaccharide Biosynthesis Protein SpsA, Chain A"/>
    <property type="match status" value="1"/>
</dbReference>
<dbReference type="SUPFAM" id="SSF51735">
    <property type="entry name" value="NAD(P)-binding Rossmann-fold domains"/>
    <property type="match status" value="1"/>
</dbReference>
<evidence type="ECO:0000256" key="2">
    <source>
        <dbReference type="ARBA" id="ARBA00022676"/>
    </source>
</evidence>
<keyword evidence="2" id="KW-0328">Glycosyltransferase</keyword>
<dbReference type="InterPro" id="IPR001509">
    <property type="entry name" value="Epimerase_deHydtase"/>
</dbReference>
<evidence type="ECO:0000256" key="6">
    <source>
        <dbReference type="ARBA" id="ARBA00022989"/>
    </source>
</evidence>
<dbReference type="Pfam" id="PF01370">
    <property type="entry name" value="Epimerase"/>
    <property type="match status" value="1"/>
</dbReference>
<keyword evidence="1" id="KW-1003">Cell membrane</keyword>
<feature type="transmembrane region" description="Helical" evidence="8">
    <location>
        <begin position="596"/>
        <end position="622"/>
    </location>
</feature>
<dbReference type="GO" id="GO:0009103">
    <property type="term" value="P:lipopolysaccharide biosynthetic process"/>
    <property type="evidence" value="ECO:0007669"/>
    <property type="project" value="UniProtKB-KW"/>
</dbReference>
<evidence type="ECO:0000313" key="11">
    <source>
        <dbReference type="EMBL" id="MBC3881863.1"/>
    </source>
</evidence>
<evidence type="ECO:0000259" key="9">
    <source>
        <dbReference type="Pfam" id="PF00535"/>
    </source>
</evidence>
<proteinExistence type="predicted"/>
<evidence type="ECO:0000256" key="5">
    <source>
        <dbReference type="ARBA" id="ARBA00022985"/>
    </source>
</evidence>
<evidence type="ECO:0000313" key="12">
    <source>
        <dbReference type="Proteomes" id="UP000627446"/>
    </source>
</evidence>
<keyword evidence="5" id="KW-0448">Lipopolysaccharide biosynthesis</keyword>
<keyword evidence="12" id="KW-1185">Reference proteome</keyword>